<dbReference type="InterPro" id="IPR045877">
    <property type="entry name" value="ZFP36-like"/>
</dbReference>
<gene>
    <name evidence="8" type="ORF">DFH94DRAFT_100695</name>
</gene>
<keyword evidence="2" id="KW-0677">Repeat</keyword>
<reference evidence="8" key="1">
    <citation type="submission" date="2019-10" db="EMBL/GenBank/DDBJ databases">
        <authorList>
            <consortium name="DOE Joint Genome Institute"/>
            <person name="Kuo A."/>
            <person name="Miyauchi S."/>
            <person name="Kiss E."/>
            <person name="Drula E."/>
            <person name="Kohler A."/>
            <person name="Sanchez-Garcia M."/>
            <person name="Andreopoulos B."/>
            <person name="Barry K.W."/>
            <person name="Bonito G."/>
            <person name="Buee M."/>
            <person name="Carver A."/>
            <person name="Chen C."/>
            <person name="Cichocki N."/>
            <person name="Clum A."/>
            <person name="Culley D."/>
            <person name="Crous P.W."/>
            <person name="Fauchery L."/>
            <person name="Girlanda M."/>
            <person name="Hayes R."/>
            <person name="Keri Z."/>
            <person name="LaButti K."/>
            <person name="Lipzen A."/>
            <person name="Lombard V."/>
            <person name="Magnuson J."/>
            <person name="Maillard F."/>
            <person name="Morin E."/>
            <person name="Murat C."/>
            <person name="Nolan M."/>
            <person name="Ohm R."/>
            <person name="Pangilinan J."/>
            <person name="Pereira M."/>
            <person name="Perotto S."/>
            <person name="Peter M."/>
            <person name="Riley R."/>
            <person name="Sitrit Y."/>
            <person name="Stielow B."/>
            <person name="Szollosi G."/>
            <person name="Zifcakova L."/>
            <person name="Stursova M."/>
            <person name="Spatafora J.W."/>
            <person name="Tedersoo L."/>
            <person name="Vaario L.-M."/>
            <person name="Yamada A."/>
            <person name="Yan M."/>
            <person name="Wang P."/>
            <person name="Xu J."/>
            <person name="Bruns T."/>
            <person name="Baldrian P."/>
            <person name="Vilgalys R."/>
            <person name="Henrissat B."/>
            <person name="Grigoriev I.V."/>
            <person name="Hibbett D."/>
            <person name="Nagy L.G."/>
            <person name="Martin F.M."/>
        </authorList>
    </citation>
    <scope>NUCLEOTIDE SEQUENCE</scope>
    <source>
        <strain evidence="8">Prilba</strain>
    </source>
</reference>
<dbReference type="Proteomes" id="UP000759537">
    <property type="component" value="Unassembled WGS sequence"/>
</dbReference>
<keyword evidence="3 5" id="KW-0863">Zinc-finger</keyword>
<dbReference type="GO" id="GO:0003729">
    <property type="term" value="F:mRNA binding"/>
    <property type="evidence" value="ECO:0007669"/>
    <property type="project" value="InterPro"/>
</dbReference>
<keyword evidence="1 5" id="KW-0479">Metal-binding</keyword>
<proteinExistence type="predicted"/>
<feature type="compositionally biased region" description="Basic and acidic residues" evidence="6">
    <location>
        <begin position="431"/>
        <end position="441"/>
    </location>
</feature>
<dbReference type="GO" id="GO:0008270">
    <property type="term" value="F:zinc ion binding"/>
    <property type="evidence" value="ECO:0007669"/>
    <property type="project" value="UniProtKB-KW"/>
</dbReference>
<evidence type="ECO:0000259" key="7">
    <source>
        <dbReference type="PROSITE" id="PS50103"/>
    </source>
</evidence>
<dbReference type="InterPro" id="IPR036855">
    <property type="entry name" value="Znf_CCCH_sf"/>
</dbReference>
<name>A0A9P5MS79_9AGAM</name>
<feature type="compositionally biased region" description="Low complexity" evidence="6">
    <location>
        <begin position="357"/>
        <end position="368"/>
    </location>
</feature>
<dbReference type="SUPFAM" id="SSF90229">
    <property type="entry name" value="CCCH zinc finger"/>
    <property type="match status" value="1"/>
</dbReference>
<dbReference type="PANTHER" id="PTHR12547:SF18">
    <property type="entry name" value="PROTEIN TIS11"/>
    <property type="match status" value="1"/>
</dbReference>
<accession>A0A9P5MS79</accession>
<feature type="region of interest" description="Disordered" evidence="6">
    <location>
        <begin position="152"/>
        <end position="190"/>
    </location>
</feature>
<dbReference type="OrthoDB" id="411372at2759"/>
<evidence type="ECO:0000256" key="2">
    <source>
        <dbReference type="ARBA" id="ARBA00022737"/>
    </source>
</evidence>
<feature type="region of interest" description="Disordered" evidence="6">
    <location>
        <begin position="276"/>
        <end position="311"/>
    </location>
</feature>
<evidence type="ECO:0000256" key="4">
    <source>
        <dbReference type="ARBA" id="ARBA00022833"/>
    </source>
</evidence>
<comment type="caution">
    <text evidence="8">The sequence shown here is derived from an EMBL/GenBank/DDBJ whole genome shotgun (WGS) entry which is preliminary data.</text>
</comment>
<dbReference type="EMBL" id="WHVB01000014">
    <property type="protein sequence ID" value="KAF8476624.1"/>
    <property type="molecule type" value="Genomic_DNA"/>
</dbReference>
<protein>
    <recommendedName>
        <fullName evidence="7">C3H1-type domain-containing protein</fullName>
    </recommendedName>
</protein>
<feature type="domain" description="C3H1-type" evidence="7">
    <location>
        <begin position="244"/>
        <end position="272"/>
    </location>
</feature>
<evidence type="ECO:0000313" key="9">
    <source>
        <dbReference type="Proteomes" id="UP000759537"/>
    </source>
</evidence>
<keyword evidence="9" id="KW-1185">Reference proteome</keyword>
<sequence>MKSTFHHDKRHTKPCRFFQKGTCPLSADRCDFAHVRMHILPVKYSSGHLKPLQEGQCDYRASPQLAAHTKHIEIGLPKAATLHVVPGSESHSLEDVARSTNSPAGANKVVHGSRLSPHEAVLLPPVSGRPPVANVTCPTSVISEDLARLIIRNGGDSSPTSDVPSLSDGDSDPSSAPCEAPEFTERWPGSASVHSPVVYCNPSPGFFSPGAPFLHPAYVPWALPKPPVRSESRRHGMSTRKLKAIKTKQCKFYKKDGRCPQGNLCTFIHDLSAVQGSQSEQESASDDSVDSPQAPSEPRSKADEEGERNMYPITWRVIGGGVMMGGQREVCPRSKDGVCPDSDDCPYAHPGEDTKTPVEVTSSPTSTPRASYFPQAQTADKSTKEHPSSPVPELIPDISPIALRGCGSPSILGVGENIPPRPFSTPPRISSRAEADITRGP</sequence>
<dbReference type="InterPro" id="IPR000571">
    <property type="entry name" value="Znf_CCCH"/>
</dbReference>
<feature type="compositionally biased region" description="Low complexity" evidence="6">
    <location>
        <begin position="161"/>
        <end position="177"/>
    </location>
</feature>
<evidence type="ECO:0000313" key="8">
    <source>
        <dbReference type="EMBL" id="KAF8476624.1"/>
    </source>
</evidence>
<evidence type="ECO:0000256" key="5">
    <source>
        <dbReference type="PROSITE-ProRule" id="PRU00723"/>
    </source>
</evidence>
<evidence type="ECO:0000256" key="3">
    <source>
        <dbReference type="ARBA" id="ARBA00022771"/>
    </source>
</evidence>
<reference evidence="8" key="2">
    <citation type="journal article" date="2020" name="Nat. Commun.">
        <title>Large-scale genome sequencing of mycorrhizal fungi provides insights into the early evolution of symbiotic traits.</title>
        <authorList>
            <person name="Miyauchi S."/>
            <person name="Kiss E."/>
            <person name="Kuo A."/>
            <person name="Drula E."/>
            <person name="Kohler A."/>
            <person name="Sanchez-Garcia M."/>
            <person name="Morin E."/>
            <person name="Andreopoulos B."/>
            <person name="Barry K.W."/>
            <person name="Bonito G."/>
            <person name="Buee M."/>
            <person name="Carver A."/>
            <person name="Chen C."/>
            <person name="Cichocki N."/>
            <person name="Clum A."/>
            <person name="Culley D."/>
            <person name="Crous P.W."/>
            <person name="Fauchery L."/>
            <person name="Girlanda M."/>
            <person name="Hayes R.D."/>
            <person name="Keri Z."/>
            <person name="LaButti K."/>
            <person name="Lipzen A."/>
            <person name="Lombard V."/>
            <person name="Magnuson J."/>
            <person name="Maillard F."/>
            <person name="Murat C."/>
            <person name="Nolan M."/>
            <person name="Ohm R.A."/>
            <person name="Pangilinan J."/>
            <person name="Pereira M.F."/>
            <person name="Perotto S."/>
            <person name="Peter M."/>
            <person name="Pfister S."/>
            <person name="Riley R."/>
            <person name="Sitrit Y."/>
            <person name="Stielow J.B."/>
            <person name="Szollosi G."/>
            <person name="Zifcakova L."/>
            <person name="Stursova M."/>
            <person name="Spatafora J.W."/>
            <person name="Tedersoo L."/>
            <person name="Vaario L.M."/>
            <person name="Yamada A."/>
            <person name="Yan M."/>
            <person name="Wang P."/>
            <person name="Xu J."/>
            <person name="Bruns T."/>
            <person name="Baldrian P."/>
            <person name="Vilgalys R."/>
            <person name="Dunand C."/>
            <person name="Henrissat B."/>
            <person name="Grigoriev I.V."/>
            <person name="Hibbett D."/>
            <person name="Nagy L.G."/>
            <person name="Martin F.M."/>
        </authorList>
    </citation>
    <scope>NUCLEOTIDE SEQUENCE</scope>
    <source>
        <strain evidence="8">Prilba</strain>
    </source>
</reference>
<organism evidence="8 9">
    <name type="scientific">Russula ochroleuca</name>
    <dbReference type="NCBI Taxonomy" id="152965"/>
    <lineage>
        <taxon>Eukaryota</taxon>
        <taxon>Fungi</taxon>
        <taxon>Dikarya</taxon>
        <taxon>Basidiomycota</taxon>
        <taxon>Agaricomycotina</taxon>
        <taxon>Agaricomycetes</taxon>
        <taxon>Russulales</taxon>
        <taxon>Russulaceae</taxon>
        <taxon>Russula</taxon>
    </lineage>
</organism>
<feature type="region of interest" description="Disordered" evidence="6">
    <location>
        <begin position="342"/>
        <end position="441"/>
    </location>
</feature>
<feature type="domain" description="C3H1-type" evidence="7">
    <location>
        <begin position="325"/>
        <end position="352"/>
    </location>
</feature>
<feature type="zinc finger region" description="C3H1-type" evidence="5">
    <location>
        <begin position="244"/>
        <end position="272"/>
    </location>
</feature>
<feature type="domain" description="C3H1-type" evidence="7">
    <location>
        <begin position="9"/>
        <end position="37"/>
    </location>
</feature>
<dbReference type="SMART" id="SM00356">
    <property type="entry name" value="ZnF_C3H1"/>
    <property type="match status" value="3"/>
</dbReference>
<keyword evidence="4 5" id="KW-0862">Zinc</keyword>
<dbReference type="Pfam" id="PF00642">
    <property type="entry name" value="zf-CCCH"/>
    <property type="match status" value="1"/>
</dbReference>
<feature type="zinc finger region" description="C3H1-type" evidence="5">
    <location>
        <begin position="325"/>
        <end position="352"/>
    </location>
</feature>
<dbReference type="PROSITE" id="PS50103">
    <property type="entry name" value="ZF_C3H1"/>
    <property type="match status" value="3"/>
</dbReference>
<dbReference type="Gene3D" id="3.30.1370.210">
    <property type="match status" value="2"/>
</dbReference>
<evidence type="ECO:0000256" key="1">
    <source>
        <dbReference type="ARBA" id="ARBA00022723"/>
    </source>
</evidence>
<dbReference type="AlphaFoldDB" id="A0A9P5MS79"/>
<feature type="zinc finger region" description="C3H1-type" evidence="5">
    <location>
        <begin position="9"/>
        <end position="37"/>
    </location>
</feature>
<dbReference type="PANTHER" id="PTHR12547">
    <property type="entry name" value="CCCH ZINC FINGER/TIS11-RELATED"/>
    <property type="match status" value="1"/>
</dbReference>
<evidence type="ECO:0000256" key="6">
    <source>
        <dbReference type="SAM" id="MobiDB-lite"/>
    </source>
</evidence>